<protein>
    <submittedName>
        <fullName evidence="2">Uncharacterized protein</fullName>
    </submittedName>
</protein>
<dbReference type="Proteomes" id="UP000800093">
    <property type="component" value="Unassembled WGS sequence"/>
</dbReference>
<dbReference type="AlphaFoldDB" id="A0A9P4K921"/>
<dbReference type="EMBL" id="ML986651">
    <property type="protein sequence ID" value="KAF2261709.1"/>
    <property type="molecule type" value="Genomic_DNA"/>
</dbReference>
<evidence type="ECO:0000313" key="3">
    <source>
        <dbReference type="Proteomes" id="UP000800093"/>
    </source>
</evidence>
<gene>
    <name evidence="2" type="ORF">CC78DRAFT_535436</name>
</gene>
<organism evidence="2 3">
    <name type="scientific">Lojkania enalia</name>
    <dbReference type="NCBI Taxonomy" id="147567"/>
    <lineage>
        <taxon>Eukaryota</taxon>
        <taxon>Fungi</taxon>
        <taxon>Dikarya</taxon>
        <taxon>Ascomycota</taxon>
        <taxon>Pezizomycotina</taxon>
        <taxon>Dothideomycetes</taxon>
        <taxon>Pleosporomycetidae</taxon>
        <taxon>Pleosporales</taxon>
        <taxon>Pleosporales incertae sedis</taxon>
        <taxon>Lojkania</taxon>
    </lineage>
</organism>
<keyword evidence="1" id="KW-0812">Transmembrane</keyword>
<keyword evidence="1" id="KW-1133">Transmembrane helix</keyword>
<name>A0A9P4K921_9PLEO</name>
<keyword evidence="3" id="KW-1185">Reference proteome</keyword>
<proteinExistence type="predicted"/>
<evidence type="ECO:0000313" key="2">
    <source>
        <dbReference type="EMBL" id="KAF2261709.1"/>
    </source>
</evidence>
<evidence type="ECO:0000256" key="1">
    <source>
        <dbReference type="SAM" id="Phobius"/>
    </source>
</evidence>
<feature type="transmembrane region" description="Helical" evidence="1">
    <location>
        <begin position="33"/>
        <end position="53"/>
    </location>
</feature>
<comment type="caution">
    <text evidence="2">The sequence shown here is derived from an EMBL/GenBank/DDBJ whole genome shotgun (WGS) entry which is preliminary data.</text>
</comment>
<keyword evidence="1" id="KW-0472">Membrane</keyword>
<accession>A0A9P4K921</accession>
<sequence>MREPTISNPASCTSADSLLGIDQCNLNPRYREMVLRVMSTHLLLVFDVPALVVHYDIPRFQSRSLIVIVSSITSIIILCSKFMDLTCRLIKSCYNFSLLPLGSSKTATTHARDYISYHSAFPNAVRNSDPTYLGFGRSPNPPPHNNLPVGINIAGLYEGGAADRKAVDS</sequence>
<feature type="transmembrane region" description="Helical" evidence="1">
    <location>
        <begin position="65"/>
        <end position="83"/>
    </location>
</feature>
<reference evidence="3" key="1">
    <citation type="journal article" date="2020" name="Stud. Mycol.">
        <title>101 Dothideomycetes genomes: A test case for predicting lifestyles and emergence of pathogens.</title>
        <authorList>
            <person name="Haridas S."/>
            <person name="Albert R."/>
            <person name="Binder M."/>
            <person name="Bloem J."/>
            <person name="LaButti K."/>
            <person name="Salamov A."/>
            <person name="Andreopoulos B."/>
            <person name="Baker S."/>
            <person name="Barry K."/>
            <person name="Bills G."/>
            <person name="Bluhm B."/>
            <person name="Cannon C."/>
            <person name="Castanera R."/>
            <person name="Culley D."/>
            <person name="Daum C."/>
            <person name="Ezra D."/>
            <person name="Gonzalez J."/>
            <person name="Henrissat B."/>
            <person name="Kuo A."/>
            <person name="Liang C."/>
            <person name="Lipzen A."/>
            <person name="Lutzoni F."/>
            <person name="Magnuson J."/>
            <person name="Mondo S."/>
            <person name="Nolan M."/>
            <person name="Ohm R."/>
            <person name="Pangilinan J."/>
            <person name="Park H.-J."/>
            <person name="Ramirez L."/>
            <person name="Alfaro M."/>
            <person name="Sun H."/>
            <person name="Tritt A."/>
            <person name="Yoshinaga Y."/>
            <person name="Zwiers L.-H."/>
            <person name="Turgeon B."/>
            <person name="Goodwin S."/>
            <person name="Spatafora J."/>
            <person name="Crous P."/>
            <person name="Grigoriev I."/>
        </authorList>
    </citation>
    <scope>NUCLEOTIDE SEQUENCE [LARGE SCALE GENOMIC DNA]</scope>
    <source>
        <strain evidence="3">CBS 304.66</strain>
    </source>
</reference>